<proteinExistence type="predicted"/>
<evidence type="ECO:0000313" key="2">
    <source>
        <dbReference type="Proteomes" id="UP000188320"/>
    </source>
</evidence>
<dbReference type="AlphaFoldDB" id="A0A1R1PY48"/>
<dbReference type="EMBL" id="LSSK01000034">
    <property type="protein sequence ID" value="OMH85872.1"/>
    <property type="molecule type" value="Genomic_DNA"/>
</dbReference>
<organism evidence="1 2">
    <name type="scientific">Zancudomyces culisetae</name>
    <name type="common">Gut fungus</name>
    <name type="synonym">Smittium culisetae</name>
    <dbReference type="NCBI Taxonomy" id="1213189"/>
    <lineage>
        <taxon>Eukaryota</taxon>
        <taxon>Fungi</taxon>
        <taxon>Fungi incertae sedis</taxon>
        <taxon>Zoopagomycota</taxon>
        <taxon>Kickxellomycotina</taxon>
        <taxon>Harpellomycetes</taxon>
        <taxon>Harpellales</taxon>
        <taxon>Legeriomycetaceae</taxon>
        <taxon>Zancudomyces</taxon>
    </lineage>
</organism>
<name>A0A1R1PY48_ZANCU</name>
<reference evidence="2" key="1">
    <citation type="submission" date="2017-01" db="EMBL/GenBank/DDBJ databases">
        <authorList>
            <person name="Wang Y."/>
            <person name="White M."/>
            <person name="Kvist S."/>
            <person name="Moncalvo J.-M."/>
        </authorList>
    </citation>
    <scope>NUCLEOTIDE SEQUENCE [LARGE SCALE GENOMIC DNA]</scope>
    <source>
        <strain evidence="2">COL-18-3</strain>
    </source>
</reference>
<accession>A0A1R1PY48</accession>
<keyword evidence="2" id="KW-1185">Reference proteome</keyword>
<sequence length="79" mass="9096">MILWTPGSTFSNSSTIPKPLYESETSEFLQILLCVEYGFLQFSPDTKKEFDLKTLDTLPHILKHNLESEINRKETSYPG</sequence>
<protein>
    <submittedName>
        <fullName evidence="1">Uncharacterized protein</fullName>
    </submittedName>
</protein>
<evidence type="ECO:0000313" key="1">
    <source>
        <dbReference type="EMBL" id="OMH85872.1"/>
    </source>
</evidence>
<comment type="caution">
    <text evidence="1">The sequence shown here is derived from an EMBL/GenBank/DDBJ whole genome shotgun (WGS) entry which is preliminary data.</text>
</comment>
<gene>
    <name evidence="1" type="ORF">AX774_g569</name>
</gene>
<dbReference type="Proteomes" id="UP000188320">
    <property type="component" value="Unassembled WGS sequence"/>
</dbReference>